<organism evidence="4 5">
    <name type="scientific">Lentzea indica</name>
    <dbReference type="NCBI Taxonomy" id="2604800"/>
    <lineage>
        <taxon>Bacteria</taxon>
        <taxon>Bacillati</taxon>
        <taxon>Actinomycetota</taxon>
        <taxon>Actinomycetes</taxon>
        <taxon>Pseudonocardiales</taxon>
        <taxon>Pseudonocardiaceae</taxon>
        <taxon>Lentzea</taxon>
    </lineage>
</organism>
<proteinExistence type="predicted"/>
<dbReference type="GO" id="GO:0032259">
    <property type="term" value="P:methylation"/>
    <property type="evidence" value="ECO:0007669"/>
    <property type="project" value="UniProtKB-KW"/>
</dbReference>
<protein>
    <submittedName>
        <fullName evidence="4">Class I SAM-dependent methyltransferase</fullName>
    </submittedName>
</protein>
<dbReference type="PANTHER" id="PTHR43861">
    <property type="entry name" value="TRANS-ACONITATE 2-METHYLTRANSFERASE-RELATED"/>
    <property type="match status" value="1"/>
</dbReference>
<keyword evidence="2" id="KW-0808">Transferase</keyword>
<evidence type="ECO:0000256" key="1">
    <source>
        <dbReference type="ARBA" id="ARBA00022603"/>
    </source>
</evidence>
<dbReference type="Pfam" id="PF13649">
    <property type="entry name" value="Methyltransf_25"/>
    <property type="match status" value="1"/>
</dbReference>
<dbReference type="EMBL" id="VSRL01000030">
    <property type="protein sequence ID" value="NKE57355.1"/>
    <property type="molecule type" value="Genomic_DNA"/>
</dbReference>
<dbReference type="GO" id="GO:0008168">
    <property type="term" value="F:methyltransferase activity"/>
    <property type="evidence" value="ECO:0007669"/>
    <property type="project" value="UniProtKB-KW"/>
</dbReference>
<evidence type="ECO:0000259" key="3">
    <source>
        <dbReference type="Pfam" id="PF13649"/>
    </source>
</evidence>
<accession>A0ABX1FEI1</accession>
<dbReference type="SUPFAM" id="SSF53335">
    <property type="entry name" value="S-adenosyl-L-methionine-dependent methyltransferases"/>
    <property type="match status" value="1"/>
</dbReference>
<feature type="domain" description="Methyltransferase" evidence="3">
    <location>
        <begin position="18"/>
        <end position="104"/>
    </location>
</feature>
<evidence type="ECO:0000313" key="4">
    <source>
        <dbReference type="EMBL" id="NKE57355.1"/>
    </source>
</evidence>
<dbReference type="InterPro" id="IPR029063">
    <property type="entry name" value="SAM-dependent_MTases_sf"/>
</dbReference>
<gene>
    <name evidence="4" type="ORF">FXN61_11110</name>
</gene>
<name>A0ABX1FEI1_9PSEU</name>
<keyword evidence="1 4" id="KW-0489">Methyltransferase</keyword>
<comment type="caution">
    <text evidence="4">The sequence shown here is derived from an EMBL/GenBank/DDBJ whole genome shotgun (WGS) entry which is preliminary data.</text>
</comment>
<dbReference type="InterPro" id="IPR041698">
    <property type="entry name" value="Methyltransf_25"/>
</dbReference>
<evidence type="ECO:0000313" key="5">
    <source>
        <dbReference type="Proteomes" id="UP001515943"/>
    </source>
</evidence>
<dbReference type="Gene3D" id="3.40.50.150">
    <property type="entry name" value="Vaccinia Virus protein VP39"/>
    <property type="match status" value="1"/>
</dbReference>
<dbReference type="CDD" id="cd02440">
    <property type="entry name" value="AdoMet_MTases"/>
    <property type="match status" value="1"/>
</dbReference>
<dbReference type="Proteomes" id="UP001515943">
    <property type="component" value="Unassembled WGS sequence"/>
</dbReference>
<evidence type="ECO:0000256" key="2">
    <source>
        <dbReference type="ARBA" id="ARBA00022679"/>
    </source>
</evidence>
<reference evidence="4 5" key="1">
    <citation type="submission" date="2019-08" db="EMBL/GenBank/DDBJ databases">
        <title>Lentzea from Indian Himalayas.</title>
        <authorList>
            <person name="Mandal S."/>
            <person name="Mallick Gupta A."/>
            <person name="Maiti P.K."/>
            <person name="Sarkar J."/>
            <person name="Mandal S."/>
        </authorList>
    </citation>
    <scope>NUCLEOTIDE SEQUENCE [LARGE SCALE GENOMIC DNA]</scope>
    <source>
        <strain evidence="4 5">PSKA42</strain>
    </source>
</reference>
<keyword evidence="5" id="KW-1185">Reference proteome</keyword>
<sequence>MDVHGEATFVRAYAPKTVLDAGCGTGRVAIELTRHGIEVVGADRDESMLAHARERAPEITWVQSDLAELDLQRTFDVVVMAGNVPLFTEPGTQDKLVAGVARHVGKILIAGFSLDRGYTVEEYDEHCARAGLKLAERFATWDRDEFRNGDYAVSVHMS</sequence>
<dbReference type="PANTHER" id="PTHR43861:SF1">
    <property type="entry name" value="TRANS-ACONITATE 2-METHYLTRANSFERASE"/>
    <property type="match status" value="1"/>
</dbReference>